<dbReference type="InterPro" id="IPR004099">
    <property type="entry name" value="Pyr_nucl-diS_OxRdtase_dimer"/>
</dbReference>
<keyword evidence="4 9" id="KW-0274">FAD</keyword>
<accession>A0A1E5E5N2</accession>
<feature type="domain" description="FAD/NAD(P)-binding" evidence="12">
    <location>
        <begin position="238"/>
        <end position="561"/>
    </location>
</feature>
<dbReference type="InterPro" id="IPR032816">
    <property type="entry name" value="VTT_dom"/>
</dbReference>
<dbReference type="RefSeq" id="WP_017024581.1">
    <property type="nucleotide sequence ID" value="NZ_AJYK02000012.1"/>
</dbReference>
<dbReference type="Pfam" id="PF07992">
    <property type="entry name" value="Pyr_redox_2"/>
    <property type="match status" value="1"/>
</dbReference>
<feature type="transmembrane region" description="Helical" evidence="10">
    <location>
        <begin position="194"/>
        <end position="217"/>
    </location>
</feature>
<dbReference type="eggNOG" id="COG1249">
    <property type="taxonomic scope" value="Bacteria"/>
</dbReference>
<dbReference type="SUPFAM" id="SSF51905">
    <property type="entry name" value="FAD/NAD(P)-binding domain"/>
    <property type="match status" value="1"/>
</dbReference>
<feature type="transmembrane region" description="Helical" evidence="10">
    <location>
        <begin position="161"/>
        <end position="182"/>
    </location>
</feature>
<gene>
    <name evidence="14" type="ORF">A1QC_04580</name>
</gene>
<keyword evidence="6 9" id="KW-0560">Oxidoreductase</keyword>
<evidence type="ECO:0000256" key="5">
    <source>
        <dbReference type="ARBA" id="ARBA00022857"/>
    </source>
</evidence>
<comment type="caution">
    <text evidence="14">The sequence shown here is derived from an EMBL/GenBank/DDBJ whole genome shotgun (WGS) entry which is preliminary data.</text>
</comment>
<evidence type="ECO:0000313" key="14">
    <source>
        <dbReference type="EMBL" id="OEF29204.1"/>
    </source>
</evidence>
<keyword evidence="5" id="KW-0521">NADP</keyword>
<feature type="transmembrane region" description="Helical" evidence="10">
    <location>
        <begin position="238"/>
        <end position="256"/>
    </location>
</feature>
<dbReference type="Gene3D" id="3.30.390.30">
    <property type="match status" value="1"/>
</dbReference>
<sequence>MLKKLIILATAILLIGLFFAFDLHQVLTLDGLKARMDDFSNWQQRSPVLVAVGFFLIYVLVTALSLPGAAILTLAAGGLFGLATGLIIVSFASTIGATLAFLVSRYLLRESIEKKFSARLKPINEGIERDGAFYLFTLRLVPIFPFFLINLLMGLTKIKTITFYLVSQIGMLAGTVVFVNAGTQLAQLDSLQGILSFNLLFSFALLGVFPLVAKSIISSINKRRVYAKWTKPKKFDRNMVVIGGGAAGLVSSYIAATVRAKVTLVETHKMGGDCLNYGCVPSKAIIKSAKVAEQFRHAENYGLDNHNPTFSVKKVMQRVHDVVAQVEPHDSIERYTGLGVEVKTGYATIIDPWTVEIKAQDGSTERLTTRSIVIATGARPFVPPLPGLNDVGYVTSDTLWETFAELDTPPKRLVVLGGGPIGCELSQSFARLGSKVIQVEMADRIMLREDLEVSELAHKELTESGVEILTGHKALRCELQGDKKIIVVEHEGQEIEIEFDQLLCAVGRSARLEGYGLEELGIETNRTVQTNDYLETLYPNIFAAGDIVGPYQFTHVAAHQAWFAAVNALFGTFKKFKVDYRVIPWTTFIDPEVARVGLNETEAKQQGIDYEVTRFEFEELDRAIAESSTKGFIKVITPKGKDTILGVTIVGQQAGDLIAEFVLAMKHGLGLNKILGTIHAYPTWAEGNKYAAGEWKRNHAPQTILNWLEKYHTWRRG</sequence>
<evidence type="ECO:0000256" key="1">
    <source>
        <dbReference type="ARBA" id="ARBA00001974"/>
    </source>
</evidence>
<feature type="domain" description="VTT" evidence="13">
    <location>
        <begin position="70"/>
        <end position="183"/>
    </location>
</feature>
<dbReference type="PROSITE" id="PS00076">
    <property type="entry name" value="PYRIDINE_REDOX_1"/>
    <property type="match status" value="1"/>
</dbReference>
<dbReference type="FunFam" id="3.30.390.30:FF:000001">
    <property type="entry name" value="Dihydrolipoyl dehydrogenase"/>
    <property type="match status" value="1"/>
</dbReference>
<name>A0A1E5E5N2_9VIBR</name>
<dbReference type="EMBL" id="AJYK02000012">
    <property type="protein sequence ID" value="OEF29204.1"/>
    <property type="molecule type" value="Genomic_DNA"/>
</dbReference>
<reference evidence="14 15" key="1">
    <citation type="journal article" date="2012" name="Science">
        <title>Ecological populations of bacteria act as socially cohesive units of antibiotic production and resistance.</title>
        <authorList>
            <person name="Cordero O.X."/>
            <person name="Wildschutte H."/>
            <person name="Kirkup B."/>
            <person name="Proehl S."/>
            <person name="Ngo L."/>
            <person name="Hussain F."/>
            <person name="Le Roux F."/>
            <person name="Mincer T."/>
            <person name="Polz M.F."/>
        </authorList>
    </citation>
    <scope>NUCLEOTIDE SEQUENCE [LARGE SCALE GENOMIC DNA]</scope>
    <source>
        <strain evidence="14 15">1S-45</strain>
    </source>
</reference>
<dbReference type="PANTHER" id="PTHR43014">
    <property type="entry name" value="MERCURIC REDUCTASE"/>
    <property type="match status" value="1"/>
</dbReference>
<evidence type="ECO:0000313" key="15">
    <source>
        <dbReference type="Proteomes" id="UP000094070"/>
    </source>
</evidence>
<dbReference type="Proteomes" id="UP000094070">
    <property type="component" value="Unassembled WGS sequence"/>
</dbReference>
<protein>
    <submittedName>
        <fullName evidence="14">Pyridine nucleotide-disulfide oxidoreductase</fullName>
    </submittedName>
</protein>
<dbReference type="GO" id="GO:0003955">
    <property type="term" value="F:NAD(P)H dehydrogenase (quinone) activity"/>
    <property type="evidence" value="ECO:0007669"/>
    <property type="project" value="TreeGrafter"/>
</dbReference>
<dbReference type="Gene3D" id="3.50.50.60">
    <property type="entry name" value="FAD/NAD(P)-binding domain"/>
    <property type="match status" value="2"/>
</dbReference>
<dbReference type="Pfam" id="PF09335">
    <property type="entry name" value="VTT_dom"/>
    <property type="match status" value="1"/>
</dbReference>
<dbReference type="AlphaFoldDB" id="A0A1E5E5N2"/>
<dbReference type="InterPro" id="IPR016156">
    <property type="entry name" value="FAD/NAD-linked_Rdtase_dimer_sf"/>
</dbReference>
<dbReference type="PANTHER" id="PTHR43014:SF2">
    <property type="entry name" value="MERCURIC REDUCTASE"/>
    <property type="match status" value="1"/>
</dbReference>
<evidence type="ECO:0000256" key="7">
    <source>
        <dbReference type="ARBA" id="ARBA00023157"/>
    </source>
</evidence>
<dbReference type="PRINTS" id="PR00411">
    <property type="entry name" value="PNDRDTASEI"/>
</dbReference>
<dbReference type="GO" id="GO:0005886">
    <property type="term" value="C:plasma membrane"/>
    <property type="evidence" value="ECO:0007669"/>
    <property type="project" value="UniProtKB-ARBA"/>
</dbReference>
<evidence type="ECO:0000256" key="4">
    <source>
        <dbReference type="ARBA" id="ARBA00022827"/>
    </source>
</evidence>
<organism evidence="14 15">
    <name type="scientific">Vibrio rumoiensis 1S-45</name>
    <dbReference type="NCBI Taxonomy" id="1188252"/>
    <lineage>
        <taxon>Bacteria</taxon>
        <taxon>Pseudomonadati</taxon>
        <taxon>Pseudomonadota</taxon>
        <taxon>Gammaproteobacteria</taxon>
        <taxon>Vibrionales</taxon>
        <taxon>Vibrionaceae</taxon>
        <taxon>Vibrio</taxon>
    </lineage>
</organism>
<evidence type="ECO:0000259" key="13">
    <source>
        <dbReference type="Pfam" id="PF09335"/>
    </source>
</evidence>
<dbReference type="OrthoDB" id="9800167at2"/>
<keyword evidence="10" id="KW-1133">Transmembrane helix</keyword>
<dbReference type="InterPro" id="IPR023753">
    <property type="entry name" value="FAD/NAD-binding_dom"/>
</dbReference>
<evidence type="ECO:0000256" key="6">
    <source>
        <dbReference type="ARBA" id="ARBA00023002"/>
    </source>
</evidence>
<proteinExistence type="inferred from homology"/>
<keyword evidence="3 9" id="KW-0285">Flavoprotein</keyword>
<evidence type="ECO:0000256" key="8">
    <source>
        <dbReference type="ARBA" id="ARBA00023284"/>
    </source>
</evidence>
<evidence type="ECO:0000259" key="11">
    <source>
        <dbReference type="Pfam" id="PF02852"/>
    </source>
</evidence>
<dbReference type="GO" id="GO:0050660">
    <property type="term" value="F:flavin adenine dinucleotide binding"/>
    <property type="evidence" value="ECO:0007669"/>
    <property type="project" value="TreeGrafter"/>
</dbReference>
<keyword evidence="10" id="KW-0472">Membrane</keyword>
<dbReference type="InterPro" id="IPR036188">
    <property type="entry name" value="FAD/NAD-bd_sf"/>
</dbReference>
<keyword evidence="8 9" id="KW-0676">Redox-active center</keyword>
<feature type="transmembrane region" description="Helical" evidence="10">
    <location>
        <begin position="48"/>
        <end position="72"/>
    </location>
</feature>
<dbReference type="InterPro" id="IPR012999">
    <property type="entry name" value="Pyr_OxRdtase_I_AS"/>
</dbReference>
<dbReference type="eggNOG" id="COG0398">
    <property type="taxonomic scope" value="Bacteria"/>
</dbReference>
<feature type="transmembrane region" description="Helical" evidence="10">
    <location>
        <begin position="131"/>
        <end position="149"/>
    </location>
</feature>
<evidence type="ECO:0000256" key="9">
    <source>
        <dbReference type="RuleBase" id="RU003691"/>
    </source>
</evidence>
<comment type="cofactor">
    <cofactor evidence="1">
        <name>FAD</name>
        <dbReference type="ChEBI" id="CHEBI:57692"/>
    </cofactor>
</comment>
<evidence type="ECO:0000259" key="12">
    <source>
        <dbReference type="Pfam" id="PF07992"/>
    </source>
</evidence>
<dbReference type="GO" id="GO:0016668">
    <property type="term" value="F:oxidoreductase activity, acting on a sulfur group of donors, NAD(P) as acceptor"/>
    <property type="evidence" value="ECO:0007669"/>
    <property type="project" value="InterPro"/>
</dbReference>
<keyword evidence="10" id="KW-0812">Transmembrane</keyword>
<dbReference type="PRINTS" id="PR00368">
    <property type="entry name" value="FADPNR"/>
</dbReference>
<dbReference type="STRING" id="1188252.A1QC_04580"/>
<evidence type="ECO:0000256" key="2">
    <source>
        <dbReference type="ARBA" id="ARBA00007532"/>
    </source>
</evidence>
<feature type="transmembrane region" description="Helical" evidence="10">
    <location>
        <begin position="79"/>
        <end position="103"/>
    </location>
</feature>
<evidence type="ECO:0000256" key="3">
    <source>
        <dbReference type="ARBA" id="ARBA00022630"/>
    </source>
</evidence>
<dbReference type="Pfam" id="PF02852">
    <property type="entry name" value="Pyr_redox_dim"/>
    <property type="match status" value="1"/>
</dbReference>
<evidence type="ECO:0000256" key="10">
    <source>
        <dbReference type="SAM" id="Phobius"/>
    </source>
</evidence>
<dbReference type="SUPFAM" id="SSF55424">
    <property type="entry name" value="FAD/NAD-linked reductases, dimerisation (C-terminal) domain"/>
    <property type="match status" value="1"/>
</dbReference>
<keyword evidence="15" id="KW-1185">Reference proteome</keyword>
<comment type="similarity">
    <text evidence="2 9">Belongs to the class-I pyridine nucleotide-disulfide oxidoreductase family.</text>
</comment>
<keyword evidence="7" id="KW-1015">Disulfide bond</keyword>
<feature type="domain" description="Pyridine nucleotide-disulphide oxidoreductase dimerisation" evidence="11">
    <location>
        <begin position="583"/>
        <end position="689"/>
    </location>
</feature>